<dbReference type="GO" id="GO:0003676">
    <property type="term" value="F:nucleic acid binding"/>
    <property type="evidence" value="ECO:0007669"/>
    <property type="project" value="InterPro"/>
</dbReference>
<dbReference type="OrthoDB" id="662136at2"/>
<dbReference type="PANTHER" id="PTHR10642">
    <property type="entry name" value="RIBONUCLEASE H1"/>
    <property type="match status" value="1"/>
</dbReference>
<dbReference type="EC" id="3.1.26.4" evidence="5"/>
<comment type="cofactor">
    <cofactor evidence="2">
        <name>Mg(2+)</name>
        <dbReference type="ChEBI" id="CHEBI:18420"/>
    </cofactor>
</comment>
<accession>A0A6N8JBA0</accession>
<dbReference type="SUPFAM" id="SSF53098">
    <property type="entry name" value="Ribonuclease H-like"/>
    <property type="match status" value="1"/>
</dbReference>
<keyword evidence="7" id="KW-0479">Metal-binding</keyword>
<reference evidence="12 13" key="1">
    <citation type="submission" date="2019-12" db="EMBL/GenBank/DDBJ databases">
        <title>The draft genomic sequence of strain Chitinophaga oryziterrae JCM 16595.</title>
        <authorList>
            <person name="Zhang X."/>
        </authorList>
    </citation>
    <scope>NUCLEOTIDE SEQUENCE [LARGE SCALE GENOMIC DNA]</scope>
    <source>
        <strain evidence="12 13">JCM 16595</strain>
    </source>
</reference>
<keyword evidence="13" id="KW-1185">Reference proteome</keyword>
<evidence type="ECO:0000256" key="4">
    <source>
        <dbReference type="ARBA" id="ARBA00011245"/>
    </source>
</evidence>
<dbReference type="InterPro" id="IPR036397">
    <property type="entry name" value="RNaseH_sf"/>
</dbReference>
<dbReference type="Proteomes" id="UP000468388">
    <property type="component" value="Unassembled WGS sequence"/>
</dbReference>
<keyword evidence="8" id="KW-0255">Endonuclease</keyword>
<dbReference type="Pfam" id="PF00075">
    <property type="entry name" value="RNase_H"/>
    <property type="match status" value="1"/>
</dbReference>
<feature type="domain" description="RNase H type-1" evidence="11">
    <location>
        <begin position="1"/>
        <end position="149"/>
    </location>
</feature>
<name>A0A6N8JBA0_9BACT</name>
<evidence type="ECO:0000256" key="1">
    <source>
        <dbReference type="ARBA" id="ARBA00000077"/>
    </source>
</evidence>
<comment type="similarity">
    <text evidence="3">Belongs to the RNase H family.</text>
</comment>
<sequence>MDRIATIYTDGSCHTQHLNGGWAAIIFIDEEKVVLTGEATDTTHNRMELTAVIKAIQYVKEHHPAITAIRIISDSQYVVTLADRKEKLSARSFSTKKGTDIRNADLVKLFLDLIVDPPVEFIKIKAHQKSNNELNFNIVVDKLSRSIVRKQP</sequence>
<evidence type="ECO:0000259" key="11">
    <source>
        <dbReference type="PROSITE" id="PS50879"/>
    </source>
</evidence>
<evidence type="ECO:0000256" key="7">
    <source>
        <dbReference type="ARBA" id="ARBA00022723"/>
    </source>
</evidence>
<evidence type="ECO:0000256" key="6">
    <source>
        <dbReference type="ARBA" id="ARBA00022722"/>
    </source>
</evidence>
<evidence type="ECO:0000256" key="9">
    <source>
        <dbReference type="ARBA" id="ARBA00022801"/>
    </source>
</evidence>
<protein>
    <recommendedName>
        <fullName evidence="5">ribonuclease H</fullName>
        <ecNumber evidence="5">3.1.26.4</ecNumber>
    </recommendedName>
</protein>
<evidence type="ECO:0000313" key="13">
    <source>
        <dbReference type="Proteomes" id="UP000468388"/>
    </source>
</evidence>
<evidence type="ECO:0000256" key="8">
    <source>
        <dbReference type="ARBA" id="ARBA00022759"/>
    </source>
</evidence>
<dbReference type="PROSITE" id="PS50879">
    <property type="entry name" value="RNASE_H_1"/>
    <property type="match status" value="1"/>
</dbReference>
<dbReference type="RefSeq" id="WP_157300031.1">
    <property type="nucleotide sequence ID" value="NZ_BAAAZB010000025.1"/>
</dbReference>
<dbReference type="InterPro" id="IPR022892">
    <property type="entry name" value="RNaseHI"/>
</dbReference>
<proteinExistence type="inferred from homology"/>
<dbReference type="InterPro" id="IPR012337">
    <property type="entry name" value="RNaseH-like_sf"/>
</dbReference>
<dbReference type="CDD" id="cd09278">
    <property type="entry name" value="RNase_HI_prokaryote_like"/>
    <property type="match status" value="1"/>
</dbReference>
<evidence type="ECO:0000256" key="10">
    <source>
        <dbReference type="ARBA" id="ARBA00022842"/>
    </source>
</evidence>
<dbReference type="GO" id="GO:0004523">
    <property type="term" value="F:RNA-DNA hybrid ribonuclease activity"/>
    <property type="evidence" value="ECO:0007669"/>
    <property type="project" value="UniProtKB-EC"/>
</dbReference>
<comment type="caution">
    <text evidence="12">The sequence shown here is derived from an EMBL/GenBank/DDBJ whole genome shotgun (WGS) entry which is preliminary data.</text>
</comment>
<dbReference type="GO" id="GO:0043137">
    <property type="term" value="P:DNA replication, removal of RNA primer"/>
    <property type="evidence" value="ECO:0007669"/>
    <property type="project" value="TreeGrafter"/>
</dbReference>
<keyword evidence="12" id="KW-0695">RNA-directed DNA polymerase</keyword>
<evidence type="ECO:0000256" key="2">
    <source>
        <dbReference type="ARBA" id="ARBA00001946"/>
    </source>
</evidence>
<evidence type="ECO:0000313" key="12">
    <source>
        <dbReference type="EMBL" id="MVT41402.1"/>
    </source>
</evidence>
<gene>
    <name evidence="12" type="ORF">GO495_12470</name>
</gene>
<dbReference type="EMBL" id="WRXO01000003">
    <property type="protein sequence ID" value="MVT41402.1"/>
    <property type="molecule type" value="Genomic_DNA"/>
</dbReference>
<keyword evidence="12" id="KW-0548">Nucleotidyltransferase</keyword>
<evidence type="ECO:0000256" key="3">
    <source>
        <dbReference type="ARBA" id="ARBA00005300"/>
    </source>
</evidence>
<dbReference type="GO" id="GO:0046872">
    <property type="term" value="F:metal ion binding"/>
    <property type="evidence" value="ECO:0007669"/>
    <property type="project" value="UniProtKB-KW"/>
</dbReference>
<dbReference type="InterPro" id="IPR050092">
    <property type="entry name" value="RNase_H"/>
</dbReference>
<keyword evidence="10" id="KW-0460">Magnesium</keyword>
<keyword evidence="12" id="KW-0808">Transferase</keyword>
<keyword evidence="9" id="KW-0378">Hydrolase</keyword>
<comment type="catalytic activity">
    <reaction evidence="1">
        <text>Endonucleolytic cleavage to 5'-phosphomonoester.</text>
        <dbReference type="EC" id="3.1.26.4"/>
    </reaction>
</comment>
<dbReference type="GO" id="GO:0003964">
    <property type="term" value="F:RNA-directed DNA polymerase activity"/>
    <property type="evidence" value="ECO:0007669"/>
    <property type="project" value="UniProtKB-KW"/>
</dbReference>
<dbReference type="AlphaFoldDB" id="A0A6N8JBA0"/>
<dbReference type="PANTHER" id="PTHR10642:SF26">
    <property type="entry name" value="RIBONUCLEASE H1"/>
    <property type="match status" value="1"/>
</dbReference>
<keyword evidence="6" id="KW-0540">Nuclease</keyword>
<comment type="subunit">
    <text evidence="4">Monomer.</text>
</comment>
<dbReference type="InterPro" id="IPR002156">
    <property type="entry name" value="RNaseH_domain"/>
</dbReference>
<evidence type="ECO:0000256" key="5">
    <source>
        <dbReference type="ARBA" id="ARBA00012180"/>
    </source>
</evidence>
<organism evidence="12 13">
    <name type="scientific">Chitinophaga oryziterrae</name>
    <dbReference type="NCBI Taxonomy" id="1031224"/>
    <lineage>
        <taxon>Bacteria</taxon>
        <taxon>Pseudomonadati</taxon>
        <taxon>Bacteroidota</taxon>
        <taxon>Chitinophagia</taxon>
        <taxon>Chitinophagales</taxon>
        <taxon>Chitinophagaceae</taxon>
        <taxon>Chitinophaga</taxon>
    </lineage>
</organism>
<dbReference type="Gene3D" id="3.30.420.10">
    <property type="entry name" value="Ribonuclease H-like superfamily/Ribonuclease H"/>
    <property type="match status" value="1"/>
</dbReference>